<dbReference type="SUPFAM" id="SSF55347">
    <property type="entry name" value="Glyceraldehyde-3-phosphate dehydrogenase-like, C-terminal domain"/>
    <property type="match status" value="1"/>
</dbReference>
<feature type="region of interest" description="Disordered" evidence="3">
    <location>
        <begin position="276"/>
        <end position="312"/>
    </location>
</feature>
<feature type="compositionally biased region" description="Low complexity" evidence="3">
    <location>
        <begin position="193"/>
        <end position="202"/>
    </location>
</feature>
<evidence type="ECO:0000256" key="1">
    <source>
        <dbReference type="ARBA" id="ARBA00022857"/>
    </source>
</evidence>
<accession>A0A2U1NM94</accession>
<dbReference type="GO" id="GO:0050661">
    <property type="term" value="F:NADP binding"/>
    <property type="evidence" value="ECO:0007669"/>
    <property type="project" value="InterPro"/>
</dbReference>
<dbReference type="AlphaFoldDB" id="A0A2U1NM94"/>
<feature type="compositionally biased region" description="Polar residues" evidence="3">
    <location>
        <begin position="292"/>
        <end position="312"/>
    </location>
</feature>
<dbReference type="PANTHER" id="PTHR23429:SF11">
    <property type="entry name" value="GLUCOSE-6-PHOSPHATE 1-DEHYDROGENASE 2, CHLOROPLASTIC"/>
    <property type="match status" value="1"/>
</dbReference>
<evidence type="ECO:0000259" key="4">
    <source>
        <dbReference type="Pfam" id="PF02781"/>
    </source>
</evidence>
<feature type="compositionally biased region" description="Polar residues" evidence="3">
    <location>
        <begin position="130"/>
        <end position="154"/>
    </location>
</feature>
<evidence type="ECO:0000313" key="6">
    <source>
        <dbReference type="Proteomes" id="UP000245207"/>
    </source>
</evidence>
<feature type="domain" description="Glucose-6-phosphate dehydrogenase C-terminal" evidence="4">
    <location>
        <begin position="40"/>
        <end position="114"/>
    </location>
</feature>
<protein>
    <submittedName>
        <fullName evidence="5">Glucose-6-phosphate 1-dehydrogenase, chloroplastic</fullName>
    </submittedName>
</protein>
<organism evidence="5 6">
    <name type="scientific">Artemisia annua</name>
    <name type="common">Sweet wormwood</name>
    <dbReference type="NCBI Taxonomy" id="35608"/>
    <lineage>
        <taxon>Eukaryota</taxon>
        <taxon>Viridiplantae</taxon>
        <taxon>Streptophyta</taxon>
        <taxon>Embryophyta</taxon>
        <taxon>Tracheophyta</taxon>
        <taxon>Spermatophyta</taxon>
        <taxon>Magnoliopsida</taxon>
        <taxon>eudicotyledons</taxon>
        <taxon>Gunneridae</taxon>
        <taxon>Pentapetalae</taxon>
        <taxon>asterids</taxon>
        <taxon>campanulids</taxon>
        <taxon>Asterales</taxon>
        <taxon>Asteraceae</taxon>
        <taxon>Asteroideae</taxon>
        <taxon>Anthemideae</taxon>
        <taxon>Artemisiinae</taxon>
        <taxon>Artemisia</taxon>
    </lineage>
</organism>
<gene>
    <name evidence="5" type="ORF">CTI12_AA175630</name>
</gene>
<evidence type="ECO:0000256" key="2">
    <source>
        <dbReference type="ARBA" id="ARBA00023277"/>
    </source>
</evidence>
<dbReference type="Gene3D" id="3.30.360.10">
    <property type="entry name" value="Dihydrodipicolinate Reductase, domain 2"/>
    <property type="match status" value="1"/>
</dbReference>
<reference evidence="5 6" key="1">
    <citation type="journal article" date="2018" name="Mol. Plant">
        <title>The genome of Artemisia annua provides insight into the evolution of Asteraceae family and artemisinin biosynthesis.</title>
        <authorList>
            <person name="Shen Q."/>
            <person name="Zhang L."/>
            <person name="Liao Z."/>
            <person name="Wang S."/>
            <person name="Yan T."/>
            <person name="Shi P."/>
            <person name="Liu M."/>
            <person name="Fu X."/>
            <person name="Pan Q."/>
            <person name="Wang Y."/>
            <person name="Lv Z."/>
            <person name="Lu X."/>
            <person name="Zhang F."/>
            <person name="Jiang W."/>
            <person name="Ma Y."/>
            <person name="Chen M."/>
            <person name="Hao X."/>
            <person name="Li L."/>
            <person name="Tang Y."/>
            <person name="Lv G."/>
            <person name="Zhou Y."/>
            <person name="Sun X."/>
            <person name="Brodelius P.E."/>
            <person name="Rose J.K.C."/>
            <person name="Tang K."/>
        </authorList>
    </citation>
    <scope>NUCLEOTIDE SEQUENCE [LARGE SCALE GENOMIC DNA]</scope>
    <source>
        <strain evidence="6">cv. Huhao1</strain>
        <tissue evidence="5">Leaf</tissue>
    </source>
</reference>
<dbReference type="OrthoDB" id="60984at2759"/>
<dbReference type="Proteomes" id="UP000245207">
    <property type="component" value="Unassembled WGS sequence"/>
</dbReference>
<dbReference type="Pfam" id="PF02781">
    <property type="entry name" value="G6PD_C"/>
    <property type="match status" value="1"/>
</dbReference>
<keyword evidence="1" id="KW-0521">NADP</keyword>
<name>A0A2U1NM94_ARTAN</name>
<dbReference type="GO" id="GO:0009570">
    <property type="term" value="C:chloroplast stroma"/>
    <property type="evidence" value="ECO:0007669"/>
    <property type="project" value="TreeGrafter"/>
</dbReference>
<dbReference type="InterPro" id="IPR022675">
    <property type="entry name" value="G6P_DH_C"/>
</dbReference>
<keyword evidence="2" id="KW-0119">Carbohydrate metabolism</keyword>
<keyword evidence="6" id="KW-1185">Reference proteome</keyword>
<dbReference type="GO" id="GO:0006006">
    <property type="term" value="P:glucose metabolic process"/>
    <property type="evidence" value="ECO:0007669"/>
    <property type="project" value="InterPro"/>
</dbReference>
<comment type="caution">
    <text evidence="5">The sequence shown here is derived from an EMBL/GenBank/DDBJ whole genome shotgun (WGS) entry which is preliminary data.</text>
</comment>
<evidence type="ECO:0000256" key="3">
    <source>
        <dbReference type="SAM" id="MobiDB-lite"/>
    </source>
</evidence>
<dbReference type="GO" id="GO:0009051">
    <property type="term" value="P:pentose-phosphate shunt, oxidative branch"/>
    <property type="evidence" value="ECO:0007669"/>
    <property type="project" value="TreeGrafter"/>
</dbReference>
<feature type="compositionally biased region" description="Polar residues" evidence="3">
    <location>
        <begin position="212"/>
        <end position="227"/>
    </location>
</feature>
<feature type="region of interest" description="Disordered" evidence="3">
    <location>
        <begin position="192"/>
        <end position="227"/>
    </location>
</feature>
<proteinExistence type="predicted"/>
<dbReference type="STRING" id="35608.A0A2U1NM94"/>
<sequence length="312" mass="35247">MTFDDFSLLIVTEEEGELVTPSLKAPRRATLTEIVDEAPKESDQREIPDAYERLLLDAIEGERRLFIRSDELDAAWSLFTPVLKELDEKKIVPEYYPYGSRGPVGSHYLAARYKPKQRTDHQRQDIPVSQGGSSQGVPQLPNGMSSIPNQSTQLLDKPHSHELSSNSHNRKKLQGPCNQDLRMRLIKEKQFRQQRILQQQQFPQPPKSQFPVSSAQNSTPVRPQSSTPLVTCELVRNPQTSGNHQILKQQNIDDQFVSTSQMQVASSKNILQQKADNNHQNNAPGPVAFSSLMPSNNQQLPTQTHQKLLNLS</sequence>
<evidence type="ECO:0000313" key="5">
    <source>
        <dbReference type="EMBL" id="PWA74580.1"/>
    </source>
</evidence>
<dbReference type="InterPro" id="IPR001282">
    <property type="entry name" value="G6P_DH"/>
</dbReference>
<dbReference type="PANTHER" id="PTHR23429">
    <property type="entry name" value="GLUCOSE-6-PHOSPHATE 1-DEHYDROGENASE G6PD"/>
    <property type="match status" value="1"/>
</dbReference>
<dbReference type="GO" id="GO:0004345">
    <property type="term" value="F:glucose-6-phosphate dehydrogenase activity"/>
    <property type="evidence" value="ECO:0007669"/>
    <property type="project" value="InterPro"/>
</dbReference>
<feature type="region of interest" description="Disordered" evidence="3">
    <location>
        <begin position="114"/>
        <end position="177"/>
    </location>
</feature>
<dbReference type="EMBL" id="PKPP01002543">
    <property type="protein sequence ID" value="PWA74580.1"/>
    <property type="molecule type" value="Genomic_DNA"/>
</dbReference>